<organism evidence="1 2">
    <name type="scientific">Ataeniobius toweri</name>
    <dbReference type="NCBI Taxonomy" id="208326"/>
    <lineage>
        <taxon>Eukaryota</taxon>
        <taxon>Metazoa</taxon>
        <taxon>Chordata</taxon>
        <taxon>Craniata</taxon>
        <taxon>Vertebrata</taxon>
        <taxon>Euteleostomi</taxon>
        <taxon>Actinopterygii</taxon>
        <taxon>Neopterygii</taxon>
        <taxon>Teleostei</taxon>
        <taxon>Neoteleostei</taxon>
        <taxon>Acanthomorphata</taxon>
        <taxon>Ovalentaria</taxon>
        <taxon>Atherinomorphae</taxon>
        <taxon>Cyprinodontiformes</taxon>
        <taxon>Goodeidae</taxon>
        <taxon>Ataeniobius</taxon>
    </lineage>
</organism>
<reference evidence="1 2" key="1">
    <citation type="submission" date="2021-07" db="EMBL/GenBank/DDBJ databases">
        <authorList>
            <person name="Palmer J.M."/>
        </authorList>
    </citation>
    <scope>NUCLEOTIDE SEQUENCE [LARGE SCALE GENOMIC DNA]</scope>
    <source>
        <strain evidence="1 2">AT_MEX2019</strain>
        <tissue evidence="1">Muscle</tissue>
    </source>
</reference>
<protein>
    <submittedName>
        <fullName evidence="1">Uncharacterized protein</fullName>
    </submittedName>
</protein>
<dbReference type="EMBL" id="JAHUTI010090110">
    <property type="protein sequence ID" value="MED6261455.1"/>
    <property type="molecule type" value="Genomic_DNA"/>
</dbReference>
<proteinExistence type="predicted"/>
<gene>
    <name evidence="1" type="ORF">ATANTOWER_005378</name>
</gene>
<sequence length="136" mass="14283">MRVGMCDCDCVPVFVSGWVLGCSLSWISLVPPSNVGPISSPPHYLLVAGVSARWCTCCSRCPGLGALVCAGSLLVAASRGLGPWTQSGLYLGSDVSRGLVSLGPWLDLLWCRRLPAGPVGFLHCCCWVVPLGLSYS</sequence>
<dbReference type="PROSITE" id="PS51257">
    <property type="entry name" value="PROKAR_LIPOPROTEIN"/>
    <property type="match status" value="1"/>
</dbReference>
<keyword evidence="2" id="KW-1185">Reference proteome</keyword>
<comment type="caution">
    <text evidence="1">The sequence shown here is derived from an EMBL/GenBank/DDBJ whole genome shotgun (WGS) entry which is preliminary data.</text>
</comment>
<accession>A0ABU7CGT9</accession>
<name>A0ABU7CGT9_9TELE</name>
<dbReference type="Proteomes" id="UP001345963">
    <property type="component" value="Unassembled WGS sequence"/>
</dbReference>
<evidence type="ECO:0000313" key="1">
    <source>
        <dbReference type="EMBL" id="MED6261455.1"/>
    </source>
</evidence>
<evidence type="ECO:0000313" key="2">
    <source>
        <dbReference type="Proteomes" id="UP001345963"/>
    </source>
</evidence>